<dbReference type="Gene3D" id="1.10.10.10">
    <property type="entry name" value="Winged helix-like DNA-binding domain superfamily/Winged helix DNA-binding domain"/>
    <property type="match status" value="1"/>
</dbReference>
<dbReference type="Proteomes" id="UP000246635">
    <property type="component" value="Unassembled WGS sequence"/>
</dbReference>
<dbReference type="EMBL" id="QGTQ01000009">
    <property type="protein sequence ID" value="PWW02500.1"/>
    <property type="molecule type" value="Genomic_DNA"/>
</dbReference>
<evidence type="ECO:0000313" key="2">
    <source>
        <dbReference type="Proteomes" id="UP000246635"/>
    </source>
</evidence>
<name>A0A2V2YVK9_9BACL</name>
<comment type="caution">
    <text evidence="1">The sequence shown here is derived from an EMBL/GenBank/DDBJ whole genome shotgun (WGS) entry which is preliminary data.</text>
</comment>
<organism evidence="1 2">
    <name type="scientific">Paenibacillus cellulosilyticus</name>
    <dbReference type="NCBI Taxonomy" id="375489"/>
    <lineage>
        <taxon>Bacteria</taxon>
        <taxon>Bacillati</taxon>
        <taxon>Bacillota</taxon>
        <taxon>Bacilli</taxon>
        <taxon>Bacillales</taxon>
        <taxon>Paenibacillaceae</taxon>
        <taxon>Paenibacillus</taxon>
    </lineage>
</organism>
<proteinExistence type="predicted"/>
<protein>
    <submittedName>
        <fullName evidence="1">Uncharacterized protein</fullName>
    </submittedName>
</protein>
<sequence length="93" mass="10829">MEDYWFHVLENLNAEELGVLRILLENDAIAKIKSMSNPQLQEECCLSESRYRTTISRLNAMKFIEVTAGTKEHTVFINSYGRKAVYHFKDESL</sequence>
<dbReference type="OrthoDB" id="2913298at2"/>
<dbReference type="InterPro" id="IPR036388">
    <property type="entry name" value="WH-like_DNA-bd_sf"/>
</dbReference>
<evidence type="ECO:0000313" key="1">
    <source>
        <dbReference type="EMBL" id="PWW02500.1"/>
    </source>
</evidence>
<reference evidence="1 2" key="1">
    <citation type="submission" date="2018-05" db="EMBL/GenBank/DDBJ databases">
        <title>Genomic Encyclopedia of Type Strains, Phase III (KMG-III): the genomes of soil and plant-associated and newly described type strains.</title>
        <authorList>
            <person name="Whitman W."/>
        </authorList>
    </citation>
    <scope>NUCLEOTIDE SEQUENCE [LARGE SCALE GENOMIC DNA]</scope>
    <source>
        <strain evidence="1 2">CECT 5696</strain>
    </source>
</reference>
<dbReference type="RefSeq" id="WP_110044532.1">
    <property type="nucleotide sequence ID" value="NZ_CP054613.1"/>
</dbReference>
<keyword evidence="2" id="KW-1185">Reference proteome</keyword>
<dbReference type="AlphaFoldDB" id="A0A2V2YVK9"/>
<accession>A0A2V2YVK9</accession>
<gene>
    <name evidence="1" type="ORF">DFQ01_109125</name>
</gene>